<evidence type="ECO:0000313" key="1">
    <source>
        <dbReference type="EMBL" id="CAH0485601.1"/>
    </source>
</evidence>
<protein>
    <submittedName>
        <fullName evidence="1">Uncharacterized protein</fullName>
    </submittedName>
</protein>
<dbReference type="Proteomes" id="UP001157938">
    <property type="component" value="Unassembled WGS sequence"/>
</dbReference>
<organism evidence="1 2">
    <name type="scientific">Peronospora farinosa</name>
    <dbReference type="NCBI Taxonomy" id="134698"/>
    <lineage>
        <taxon>Eukaryota</taxon>
        <taxon>Sar</taxon>
        <taxon>Stramenopiles</taxon>
        <taxon>Oomycota</taxon>
        <taxon>Peronosporomycetes</taxon>
        <taxon>Peronosporales</taxon>
        <taxon>Peronosporaceae</taxon>
        <taxon>Peronospora</taxon>
    </lineage>
</organism>
<dbReference type="EMBL" id="CAKLBC010000265">
    <property type="protein sequence ID" value="CAH0485601.1"/>
    <property type="molecule type" value="Genomic_DNA"/>
</dbReference>
<gene>
    <name evidence="1" type="ORF">PFR001_LOCUS1286</name>
</gene>
<sequence>MRFEDLTADVSSLSIGVIKVPTESDDDMRATTSVRSPTAAYAASAFAVAMKQARLNAQKAIDDRASRVIAA</sequence>
<accession>A0ABN8BXF9</accession>
<reference evidence="1 2" key="1">
    <citation type="submission" date="2021-11" db="EMBL/GenBank/DDBJ databases">
        <authorList>
            <person name="Islam A."/>
            <person name="Islam S."/>
            <person name="Flora M.S."/>
            <person name="Rahman M."/>
            <person name="Ziaur R.M."/>
            <person name="Epstein J.H."/>
            <person name="Hassan M."/>
            <person name="Klassen M."/>
            <person name="Woodard K."/>
            <person name="Webb A."/>
            <person name="Webby R.J."/>
            <person name="El Zowalaty M.E."/>
        </authorList>
    </citation>
    <scope>NUCLEOTIDE SEQUENCE [LARGE SCALE GENOMIC DNA]</scope>
    <source>
        <strain evidence="1">Pf1</strain>
    </source>
</reference>
<comment type="caution">
    <text evidence="1">The sequence shown here is derived from an EMBL/GenBank/DDBJ whole genome shotgun (WGS) entry which is preliminary data.</text>
</comment>
<proteinExistence type="predicted"/>
<evidence type="ECO:0000313" key="2">
    <source>
        <dbReference type="Proteomes" id="UP001157938"/>
    </source>
</evidence>
<keyword evidence="2" id="KW-1185">Reference proteome</keyword>
<name>A0ABN8BXF9_9STRA</name>